<name>A0ABV6B9J8_9GAMM</name>
<accession>A0ABV6B9J8</accession>
<keyword evidence="2" id="KW-1185">Reference proteome</keyword>
<comment type="caution">
    <text evidence="1">The sequence shown here is derived from an EMBL/GenBank/DDBJ whole genome shotgun (WGS) entry which is preliminary data.</text>
</comment>
<evidence type="ECO:0000313" key="1">
    <source>
        <dbReference type="EMBL" id="MFC0047539.1"/>
    </source>
</evidence>
<organism evidence="1 2">
    <name type="scientific">Rheinheimera tilapiae</name>
    <dbReference type="NCBI Taxonomy" id="875043"/>
    <lineage>
        <taxon>Bacteria</taxon>
        <taxon>Pseudomonadati</taxon>
        <taxon>Pseudomonadota</taxon>
        <taxon>Gammaproteobacteria</taxon>
        <taxon>Chromatiales</taxon>
        <taxon>Chromatiaceae</taxon>
        <taxon>Rheinheimera</taxon>
    </lineage>
</organism>
<dbReference type="EMBL" id="JBHLXP010000001">
    <property type="protein sequence ID" value="MFC0047539.1"/>
    <property type="molecule type" value="Genomic_DNA"/>
</dbReference>
<protein>
    <submittedName>
        <fullName evidence="1">Uncharacterized protein</fullName>
    </submittedName>
</protein>
<evidence type="ECO:0000313" key="2">
    <source>
        <dbReference type="Proteomes" id="UP001589813"/>
    </source>
</evidence>
<sequence>MLNSSKLAAFVYVNGTKYRLLQRYTNYWVLYDMQLSQAVHLLNQLVVSGERSTVFLQKYVKDHNQLSVSKIAAETYLLAGTMAELKQAEQHLKTVHGITSEWQIRYLPLKSAADR</sequence>
<dbReference type="Proteomes" id="UP001589813">
    <property type="component" value="Unassembled WGS sequence"/>
</dbReference>
<dbReference type="RefSeq" id="WP_377240919.1">
    <property type="nucleotide sequence ID" value="NZ_JBHLXP010000001.1"/>
</dbReference>
<proteinExistence type="predicted"/>
<reference evidence="1 2" key="1">
    <citation type="submission" date="2024-09" db="EMBL/GenBank/DDBJ databases">
        <authorList>
            <person name="Sun Q."/>
            <person name="Mori K."/>
        </authorList>
    </citation>
    <scope>NUCLEOTIDE SEQUENCE [LARGE SCALE GENOMIC DNA]</scope>
    <source>
        <strain evidence="1 2">KCTC 23315</strain>
    </source>
</reference>
<gene>
    <name evidence="1" type="ORF">ACFFJP_04425</name>
</gene>